<dbReference type="AlphaFoldDB" id="A0AAD1GYM7"/>
<proteinExistence type="predicted"/>
<protein>
    <submittedName>
        <fullName evidence="1">Uncharacterized protein</fullName>
    </submittedName>
</protein>
<reference evidence="1 2" key="1">
    <citation type="submission" date="2019-12" db="EMBL/GenBank/DDBJ databases">
        <title>Complete genome sequence of Mycolicibacterium xenopi str. JCM15661T.</title>
        <authorList>
            <person name="Yoshida M."/>
            <person name="Fukano H."/>
            <person name="Asakura T."/>
            <person name="Hoshino Y."/>
        </authorList>
    </citation>
    <scope>NUCLEOTIDE SEQUENCE [LARGE SCALE GENOMIC DNA]</scope>
    <source>
        <strain evidence="1 2">JCM 15661T</strain>
    </source>
</reference>
<gene>
    <name evidence="1" type="ORF">MYXE_09090</name>
</gene>
<accession>A0AAD1GYM7</accession>
<organism evidence="1 2">
    <name type="scientific">Mycobacterium xenopi</name>
    <dbReference type="NCBI Taxonomy" id="1789"/>
    <lineage>
        <taxon>Bacteria</taxon>
        <taxon>Bacillati</taxon>
        <taxon>Actinomycetota</taxon>
        <taxon>Actinomycetes</taxon>
        <taxon>Mycobacteriales</taxon>
        <taxon>Mycobacteriaceae</taxon>
        <taxon>Mycobacterium</taxon>
    </lineage>
</organism>
<dbReference type="Proteomes" id="UP000464624">
    <property type="component" value="Chromosome"/>
</dbReference>
<evidence type="ECO:0000313" key="1">
    <source>
        <dbReference type="EMBL" id="BBU21120.1"/>
    </source>
</evidence>
<dbReference type="EMBL" id="AP022314">
    <property type="protein sequence ID" value="BBU21120.1"/>
    <property type="molecule type" value="Genomic_DNA"/>
</dbReference>
<dbReference type="KEGG" id="mxe:MYXE_09090"/>
<evidence type="ECO:0000313" key="2">
    <source>
        <dbReference type="Proteomes" id="UP000464624"/>
    </source>
</evidence>
<name>A0AAD1GYM7_MYCXE</name>
<sequence length="71" mass="7430">MARAGLIATVSPTLPSESGRVRAVLGRRPIRTDVAVDVVVVEDVEGVPTGRVYKPAIESGFRGAAVLALCR</sequence>